<dbReference type="PRINTS" id="PR00081">
    <property type="entry name" value="GDHRDH"/>
</dbReference>
<dbReference type="EMBL" id="JFYZ01000013">
    <property type="protein sequence ID" value="EZP81160.1"/>
    <property type="molecule type" value="Genomic_DNA"/>
</dbReference>
<dbReference type="GO" id="GO:0016491">
    <property type="term" value="F:oxidoreductase activity"/>
    <property type="evidence" value="ECO:0007669"/>
    <property type="project" value="UniProtKB-KW"/>
</dbReference>
<sequence length="272" mass="27848">MGHVGRDSNRENAVKRLEGKVALVTGGTSGIGAGTVERLCADGAKVIFTGSNQAAADALCAATGAEFVKHNVTDAAAWDGLIAQILEKHGRLDIAFANAGTESGDGSIESISIEGWNNVMGVNLTGVMLTVQHAMRAMAKNPEGPVGSIIVNSSMNAHRAMGNFVAYSVSKAAVIALVKASAVHSGNQKYGIRVNAVLPGVVETALIVNLIEKSGDPVATRAAYEGLSPMGRMAAVEEVAGMVAWLASDEARFCSGSEFTMDGASTAGMNGV</sequence>
<dbReference type="PANTHER" id="PTHR24321">
    <property type="entry name" value="DEHYDROGENASES, SHORT CHAIN"/>
    <property type="match status" value="1"/>
</dbReference>
<accession>A0A031JW48</accession>
<comment type="similarity">
    <text evidence="1">Belongs to the short-chain dehydrogenases/reductases (SDR) family.</text>
</comment>
<dbReference type="Gene3D" id="3.40.50.720">
    <property type="entry name" value="NAD(P)-binding Rossmann-like Domain"/>
    <property type="match status" value="1"/>
</dbReference>
<proteinExistence type="inferred from homology"/>
<dbReference type="FunFam" id="3.40.50.720:FF:000084">
    <property type="entry name" value="Short-chain dehydrogenase reductase"/>
    <property type="match status" value="1"/>
</dbReference>
<protein>
    <submittedName>
        <fullName evidence="3">Short-chain dehydrogenase/reductase SDR</fullName>
    </submittedName>
</protein>
<dbReference type="PATRIC" id="fig|158500.4.peg.2886"/>
<evidence type="ECO:0000256" key="1">
    <source>
        <dbReference type="ARBA" id="ARBA00006484"/>
    </source>
</evidence>
<evidence type="ECO:0000313" key="3">
    <source>
        <dbReference type="EMBL" id="EZP81160.1"/>
    </source>
</evidence>
<evidence type="ECO:0000313" key="4">
    <source>
        <dbReference type="Proteomes" id="UP000024329"/>
    </source>
</evidence>
<gene>
    <name evidence="3" type="ORF">BV97_02821</name>
</gene>
<dbReference type="InterPro" id="IPR036291">
    <property type="entry name" value="NAD(P)-bd_dom_sf"/>
</dbReference>
<dbReference type="CDD" id="cd05233">
    <property type="entry name" value="SDR_c"/>
    <property type="match status" value="1"/>
</dbReference>
<name>A0A031JW48_9SPHN</name>
<evidence type="ECO:0000256" key="2">
    <source>
        <dbReference type="ARBA" id="ARBA00023002"/>
    </source>
</evidence>
<dbReference type="PANTHER" id="PTHR24321:SF8">
    <property type="entry name" value="ESTRADIOL 17-BETA-DEHYDROGENASE 8-RELATED"/>
    <property type="match status" value="1"/>
</dbReference>
<dbReference type="InterPro" id="IPR002347">
    <property type="entry name" value="SDR_fam"/>
</dbReference>
<dbReference type="Proteomes" id="UP000024329">
    <property type="component" value="Unassembled WGS sequence"/>
</dbReference>
<dbReference type="eggNOG" id="COG1028">
    <property type="taxonomic scope" value="Bacteria"/>
</dbReference>
<keyword evidence="2" id="KW-0560">Oxidoreductase</keyword>
<dbReference type="SUPFAM" id="SSF51735">
    <property type="entry name" value="NAD(P)-binding Rossmann-fold domains"/>
    <property type="match status" value="1"/>
</dbReference>
<organism evidence="3 4">
    <name type="scientific">Novosphingobium resinovorum</name>
    <dbReference type="NCBI Taxonomy" id="158500"/>
    <lineage>
        <taxon>Bacteria</taxon>
        <taxon>Pseudomonadati</taxon>
        <taxon>Pseudomonadota</taxon>
        <taxon>Alphaproteobacteria</taxon>
        <taxon>Sphingomonadales</taxon>
        <taxon>Sphingomonadaceae</taxon>
        <taxon>Novosphingobium</taxon>
    </lineage>
</organism>
<dbReference type="AlphaFoldDB" id="A0A031JW48"/>
<reference evidence="3 4" key="1">
    <citation type="submission" date="2014-03" db="EMBL/GenBank/DDBJ databases">
        <title>Whole genome sequence of Novosphingobium resinovorum KF1.</title>
        <authorList>
            <person name="Gan H.M."/>
            <person name="Gan H.Y."/>
            <person name="Chew T.H."/>
            <person name="Savka M.A."/>
        </authorList>
    </citation>
    <scope>NUCLEOTIDE SEQUENCE [LARGE SCALE GENOMIC DNA]</scope>
    <source>
        <strain evidence="3 4">KF1</strain>
    </source>
</reference>
<comment type="caution">
    <text evidence="3">The sequence shown here is derived from an EMBL/GenBank/DDBJ whole genome shotgun (WGS) entry which is preliminary data.</text>
</comment>
<dbReference type="Pfam" id="PF13561">
    <property type="entry name" value="adh_short_C2"/>
    <property type="match status" value="1"/>
</dbReference>